<protein>
    <submittedName>
        <fullName evidence="1">Uncharacterized protein</fullName>
    </submittedName>
</protein>
<dbReference type="AlphaFoldDB" id="A0A9N7V326"/>
<evidence type="ECO:0000313" key="1">
    <source>
        <dbReference type="EMBL" id="CAB1441626.1"/>
    </source>
</evidence>
<comment type="caution">
    <text evidence="1">The sequence shown here is derived from an EMBL/GenBank/DDBJ whole genome shotgun (WGS) entry which is preliminary data.</text>
</comment>
<dbReference type="EMBL" id="CADEAL010002669">
    <property type="protein sequence ID" value="CAB1441626.1"/>
    <property type="molecule type" value="Genomic_DNA"/>
</dbReference>
<name>A0A9N7V326_PLEPL</name>
<dbReference type="Proteomes" id="UP001153269">
    <property type="component" value="Unassembled WGS sequence"/>
</dbReference>
<keyword evidence="2" id="KW-1185">Reference proteome</keyword>
<gene>
    <name evidence="1" type="ORF">PLEPLA_LOCUS29386</name>
</gene>
<organism evidence="1 2">
    <name type="scientific">Pleuronectes platessa</name>
    <name type="common">European plaice</name>
    <dbReference type="NCBI Taxonomy" id="8262"/>
    <lineage>
        <taxon>Eukaryota</taxon>
        <taxon>Metazoa</taxon>
        <taxon>Chordata</taxon>
        <taxon>Craniata</taxon>
        <taxon>Vertebrata</taxon>
        <taxon>Euteleostomi</taxon>
        <taxon>Actinopterygii</taxon>
        <taxon>Neopterygii</taxon>
        <taxon>Teleostei</taxon>
        <taxon>Neoteleostei</taxon>
        <taxon>Acanthomorphata</taxon>
        <taxon>Carangaria</taxon>
        <taxon>Pleuronectiformes</taxon>
        <taxon>Pleuronectoidei</taxon>
        <taxon>Pleuronectidae</taxon>
        <taxon>Pleuronectes</taxon>
    </lineage>
</organism>
<proteinExistence type="predicted"/>
<accession>A0A9N7V326</accession>
<evidence type="ECO:0000313" key="2">
    <source>
        <dbReference type="Proteomes" id="UP001153269"/>
    </source>
</evidence>
<reference evidence="1" key="1">
    <citation type="submission" date="2020-03" db="EMBL/GenBank/DDBJ databases">
        <authorList>
            <person name="Weist P."/>
        </authorList>
    </citation>
    <scope>NUCLEOTIDE SEQUENCE</scope>
</reference>
<sequence>MRARHRVRDVRLETSSGLGTVSQSLRDMSLLVGGYPFHEGAEWRLAWSAGTGARADVGATPSPECSIASSLQPGHIALSPPVSLMASLAPVRRCFAVHIHSVAPLHRAGVARPCLTRGRPGSQFGVNGSGPKLGTMARVVLREEEKGERRLFEGGLRIERSHRADSLLQDVKCYTALPTLLHRDVSPSLAG</sequence>